<proteinExistence type="predicted"/>
<keyword evidence="1" id="KW-0812">Transmembrane</keyword>
<dbReference type="EMBL" id="FNBN01000013">
    <property type="protein sequence ID" value="SDH47603.1"/>
    <property type="molecule type" value="Genomic_DNA"/>
</dbReference>
<evidence type="ECO:0000256" key="1">
    <source>
        <dbReference type="SAM" id="Phobius"/>
    </source>
</evidence>
<protein>
    <submittedName>
        <fullName evidence="2">Uncharacterized protein</fullName>
    </submittedName>
</protein>
<evidence type="ECO:0000313" key="2">
    <source>
        <dbReference type="EMBL" id="SDH47603.1"/>
    </source>
</evidence>
<feature type="transmembrane region" description="Helical" evidence="1">
    <location>
        <begin position="6"/>
        <end position="24"/>
    </location>
</feature>
<organism evidence="2 3">
    <name type="scientific">Chitinophaga filiformis</name>
    <name type="common">Myxococcus filiformis</name>
    <name type="synonym">Flexibacter filiformis</name>
    <dbReference type="NCBI Taxonomy" id="104663"/>
    <lineage>
        <taxon>Bacteria</taxon>
        <taxon>Pseudomonadati</taxon>
        <taxon>Bacteroidota</taxon>
        <taxon>Chitinophagia</taxon>
        <taxon>Chitinophagales</taxon>
        <taxon>Chitinophagaceae</taxon>
        <taxon>Chitinophaga</taxon>
    </lineage>
</organism>
<keyword evidence="1" id="KW-1133">Transmembrane helix</keyword>
<feature type="transmembrane region" description="Helical" evidence="1">
    <location>
        <begin position="91"/>
        <end position="108"/>
    </location>
</feature>
<evidence type="ECO:0000313" key="3">
    <source>
        <dbReference type="Proteomes" id="UP000199045"/>
    </source>
</evidence>
<dbReference type="Proteomes" id="UP000199045">
    <property type="component" value="Unassembled WGS sequence"/>
</dbReference>
<accession>A0A1G8CQI2</accession>
<dbReference type="AlphaFoldDB" id="A0A1G8CQI2"/>
<sequence>MLLFNTILLIHFLCFAVYLCVLLAQWKDYDTRVRNASGMILGIILLITGIVMVALKYPHVNYYKVVPKTGLFALVTVINARFGGKVYTKQAYYALIVITLLAACIAVVRV</sequence>
<reference evidence="2 3" key="1">
    <citation type="submission" date="2016-10" db="EMBL/GenBank/DDBJ databases">
        <authorList>
            <person name="de Groot N.N."/>
        </authorList>
    </citation>
    <scope>NUCLEOTIDE SEQUENCE [LARGE SCALE GENOMIC DNA]</scope>
    <source>
        <strain evidence="2 3">DSM 527</strain>
    </source>
</reference>
<dbReference type="RefSeq" id="WP_089838254.1">
    <property type="nucleotide sequence ID" value="NZ_FNBN01000013.1"/>
</dbReference>
<keyword evidence="1" id="KW-0472">Membrane</keyword>
<feature type="transmembrane region" description="Helical" evidence="1">
    <location>
        <begin position="36"/>
        <end position="55"/>
    </location>
</feature>
<name>A0A1G8CQI2_CHIFI</name>
<gene>
    <name evidence="2" type="ORF">SAMN04488121_1133</name>
</gene>
<dbReference type="OrthoDB" id="678120at2"/>
<dbReference type="STRING" id="104663.SAMN04488121_1133"/>